<dbReference type="Gene3D" id="2.60.40.3120">
    <property type="match status" value="1"/>
</dbReference>
<dbReference type="OrthoDB" id="10253041at2759"/>
<comment type="similarity">
    <text evidence="2 4">Belongs to the peptidase M14 family.</text>
</comment>
<feature type="repeat" description="WD" evidence="3">
    <location>
        <begin position="461"/>
        <end position="497"/>
    </location>
</feature>
<dbReference type="Pfam" id="PF00246">
    <property type="entry name" value="Peptidase_M14"/>
    <property type="match status" value="1"/>
</dbReference>
<protein>
    <submittedName>
        <fullName evidence="8">DDB1- and CUL4-associated factor 11</fullName>
    </submittedName>
</protein>
<dbReference type="InterPro" id="IPR001680">
    <property type="entry name" value="WD40_rpt"/>
</dbReference>
<keyword evidence="5" id="KW-0175">Coiled coil</keyword>
<feature type="repeat" description="WD" evidence="3">
    <location>
        <begin position="436"/>
        <end position="453"/>
    </location>
</feature>
<organism evidence="8 9">
    <name type="scientific">Perkinsus olseni</name>
    <name type="common">Perkinsus atlanticus</name>
    <dbReference type="NCBI Taxonomy" id="32597"/>
    <lineage>
        <taxon>Eukaryota</taxon>
        <taxon>Sar</taxon>
        <taxon>Alveolata</taxon>
        <taxon>Perkinsozoa</taxon>
        <taxon>Perkinsea</taxon>
        <taxon>Perkinsida</taxon>
        <taxon>Perkinsidae</taxon>
        <taxon>Perkinsus</taxon>
    </lineage>
</organism>
<evidence type="ECO:0000256" key="3">
    <source>
        <dbReference type="PROSITE-ProRule" id="PRU00221"/>
    </source>
</evidence>
<dbReference type="PANTHER" id="PTHR12756">
    <property type="entry name" value="CYTOSOLIC CARBOXYPEPTIDASE"/>
    <property type="match status" value="1"/>
</dbReference>
<dbReference type="PROSITE" id="PS50082">
    <property type="entry name" value="WD_REPEATS_2"/>
    <property type="match status" value="2"/>
</dbReference>
<feature type="compositionally biased region" description="Basic and acidic residues" evidence="6">
    <location>
        <begin position="686"/>
        <end position="702"/>
    </location>
</feature>
<feature type="region of interest" description="Disordered" evidence="6">
    <location>
        <begin position="2157"/>
        <end position="2183"/>
    </location>
</feature>
<evidence type="ECO:0000259" key="7">
    <source>
        <dbReference type="PROSITE" id="PS52035"/>
    </source>
</evidence>
<name>A0A7J6LQ95_PEROL</name>
<feature type="domain" description="Peptidase M14" evidence="7">
    <location>
        <begin position="1660"/>
        <end position="1979"/>
    </location>
</feature>
<dbReference type="GO" id="GO:0008270">
    <property type="term" value="F:zinc ion binding"/>
    <property type="evidence" value="ECO:0007669"/>
    <property type="project" value="InterPro"/>
</dbReference>
<proteinExistence type="inferred from homology"/>
<sequence>MFLSIFSTLQRLMSSAVSSGPECIPECHAESEVCGHEVTWESVDAAPPHDLRTFMAANAQRYERLKEVASAPAEERPLRGDCEEYSDPAERQDAEFVMLYSVCACRLEWYEASLEAACVAAEIDPTNPKPLAMRIYLRVMHLKQPYLSELRADAERLDRLRERERSSFAITKTIVLDPDWQKFMKALNKYLPMSYRMRPEHESAHYLEQAKSRRSDDASVYNRANRSAYHLSIDRKYRTLSRTGGRPAPYQLTGFLWRNKKTVHATGHSCASECPYDIIMSPSGNRLFVSGRDACVHVFDSSDLERTRGGSEDAALKLKEKKIFYQSHVRWTITDIDHHPSRASILTSSISPVLNFTANYETEETRSKSLILDDTRIGVWSVRFVGDWQAAAGSMVGGVHLYDILREMTYCTAYSHNRADVNALCTPHVDCGQRTLLFSGGDDGTINMWDTRSMRRPAGVLVGHTDGICSLHMTDASWHYLCSNAKDQKVKLWDLRTAPVNIVDYHAKHQTAPCTPAWDYRSHPYPGNPLLDCYSHPHDKSLYTFIGHKVHRTLIRARMSPMRTTGGRYILSGSANGVMHLWDLQNPSPFGKSFRAIGARVLDGETEVDDNDSLPGTQHFQRHCTPLGILRSACCLHGYEQQPLDSIRENSGSIFEVDFFITTPCWFYLRCMTLDRPDDAAAAEPRTVEKPEPSTDSDRSEESGWMLALRALHARVLNTLNGDSVARCPKLETVPEEPVEPEKPKYRTYGPDEEVPAEEKAYQLRRRRAKKAGHFRINKQILQSETLEELLDVIAEALNWFNIVNIGTALYKLASLALADQSQASKNKAFLRKDNRYIGFLDEVANVMSYVDEPIAIEAANGSGKLIRDVKSACFTPKELANIVWAVTHIGLPHRRLYKLVARHMIWYIDHFDSVNLSLALWGFAKMDVCSPELFHAAAPVIINMIETFEPHRLCNTAWAFSKTLNAQDNEKLFSAIASASMRKIDKFNLSNESMLVYSFALAQYKEPVELIGMILKQQIRAIKRGEVNDPRSFANMAWGAAELGVGPKYQDLYTAIADYLARRPRILNEYGRKDAAALHFCRAAVSFGINQLATLCLALMMVESKAPQIRVLFDHVRDICATKQMDSTMRMDLMNLQAAFNYYRIDSGCVREALQELLKMETQQKQERKRLIAEQQQQTAIMARQKLILGRFTSLSQAIREILVPLVASLMRPPLDNVLLSKLTSSSEVDQKIGTTATTERARLFVSLPLSLLEDDSLPLVAYSSTWDAEKKKQLVKQIVDSSASPMTDYASPCGYESTGAPPNYSKFKQFERHLMFSHGGTSPGVDRSSFASLAAMSKEMPEISFPRPEVPRDLVELNSTGHSRLGLQPLLFSSRFESGNLASATLTSVSYSHGGGGFLEGGRNTQNTNGLTLEVSYDLLLENDTNSAAQHTQWYHFAARANIRTGSEEAPETTVKILATFNITNLRKRKSLYQMGMRPFTLHSRDTTKGWTNDRCTNVSYTQQTTPPDQSSAEGSGSTNYTLSFRYCFCGRGLDETVVFAMAPPLTYSALVSHLRMLRDDHLENDLWQEPLGTSLGSLPVPLLLVSDFTPEPSNFPVYLKSMASRRPLAPGSIRKLSSESEWSQYINATNQRIQRSPSLHSVVPSLQRKSSLERAGVVRSDSEDRMMHTRPNAGQISHRSRPDSASFAGGSYRARPLPTFQLHTGMVDFSRKIALWHRHFSARVESVRRDRPAVVIIARQHPGETVGSWMCLGLLHWLLSDTARHLRAKYCFHIVPMVNVDGVVHGNSRTTLAGVDPNRTWADPNPVIHPEVFKLKEYLKAAGQRVLVEARPQEASLSLFHTTDGTLHMGIHGHHISATEAATEALRRDPTNVHLFLDLHGHSQKMDAFFYGCGAPSIACAVYPKLASKATDDISFESSRWKFSRAQMKTARSVAYRQFGVINSYTVECSFYGSQSDVPPYVAEFDQTRLATIGAALGRAMAAYFQVPVDYRADPVVSGRDWLHFEDLAGLSPQTVLDDLRAVASTVHDLTASLVGDEPTANSDSDDDETTKKAVAVTAPKAPNDRSKRLSGPRPRMRSVVQPLSGAHLHNEGFKAVRGAARRSSLPSYSADKTVPGRSGILRGPAGPALAKEQGVQSTRRTINRATAARLGVRSKARQISHRDPIGPEYDIAVGGRRHE</sequence>
<dbReference type="InterPro" id="IPR015943">
    <property type="entry name" value="WD40/YVTN_repeat-like_dom_sf"/>
</dbReference>
<accession>A0A7J6LQ95</accession>
<evidence type="ECO:0000256" key="1">
    <source>
        <dbReference type="ARBA" id="ARBA00001947"/>
    </source>
</evidence>
<feature type="active site" description="Proton donor/acceptor" evidence="4">
    <location>
        <position position="1951"/>
    </location>
</feature>
<dbReference type="Pfam" id="PF00400">
    <property type="entry name" value="WD40"/>
    <property type="match status" value="2"/>
</dbReference>
<dbReference type="SUPFAM" id="SSF50978">
    <property type="entry name" value="WD40 repeat-like"/>
    <property type="match status" value="1"/>
</dbReference>
<dbReference type="GO" id="GO:0004181">
    <property type="term" value="F:metallocarboxypeptidase activity"/>
    <property type="evidence" value="ECO:0007669"/>
    <property type="project" value="InterPro"/>
</dbReference>
<evidence type="ECO:0000313" key="8">
    <source>
        <dbReference type="EMBL" id="KAF4661387.1"/>
    </source>
</evidence>
<feature type="region of interest" description="Disordered" evidence="6">
    <location>
        <begin position="2037"/>
        <end position="2080"/>
    </location>
</feature>
<dbReference type="SUPFAM" id="SSF53187">
    <property type="entry name" value="Zn-dependent exopeptidases"/>
    <property type="match status" value="1"/>
</dbReference>
<dbReference type="PROSITE" id="PS52035">
    <property type="entry name" value="PEPTIDASE_M14"/>
    <property type="match status" value="1"/>
</dbReference>
<dbReference type="SMART" id="SM00320">
    <property type="entry name" value="WD40"/>
    <property type="match status" value="5"/>
</dbReference>
<reference evidence="8 9" key="1">
    <citation type="submission" date="2020-04" db="EMBL/GenBank/DDBJ databases">
        <title>Perkinsus olseni comparative genomics.</title>
        <authorList>
            <person name="Bogema D.R."/>
        </authorList>
    </citation>
    <scope>NUCLEOTIDE SEQUENCE [LARGE SCALE GENOMIC DNA]</scope>
    <source>
        <strain evidence="8">ATCC PRA-179</strain>
    </source>
</reference>
<keyword evidence="3" id="KW-0853">WD repeat</keyword>
<evidence type="ECO:0000256" key="4">
    <source>
        <dbReference type="PROSITE-ProRule" id="PRU01379"/>
    </source>
</evidence>
<gene>
    <name evidence="8" type="primary">DCAF11</name>
    <name evidence="8" type="ORF">FOZ61_003335</name>
</gene>
<evidence type="ECO:0000256" key="5">
    <source>
        <dbReference type="SAM" id="Coils"/>
    </source>
</evidence>
<dbReference type="Gene3D" id="3.40.630.10">
    <property type="entry name" value="Zn peptidases"/>
    <property type="match status" value="1"/>
</dbReference>
<dbReference type="InterPro" id="IPR036322">
    <property type="entry name" value="WD40_repeat_dom_sf"/>
</dbReference>
<evidence type="ECO:0000256" key="6">
    <source>
        <dbReference type="SAM" id="MobiDB-lite"/>
    </source>
</evidence>
<dbReference type="InterPro" id="IPR000834">
    <property type="entry name" value="Peptidase_M14"/>
</dbReference>
<evidence type="ECO:0000256" key="2">
    <source>
        <dbReference type="ARBA" id="ARBA00005988"/>
    </source>
</evidence>
<feature type="coiled-coil region" evidence="5">
    <location>
        <begin position="1151"/>
        <end position="1179"/>
    </location>
</feature>
<dbReference type="Proteomes" id="UP000570595">
    <property type="component" value="Unassembled WGS sequence"/>
</dbReference>
<comment type="caution">
    <text evidence="8">The sequence shown here is derived from an EMBL/GenBank/DDBJ whole genome shotgun (WGS) entry which is preliminary data.</text>
</comment>
<dbReference type="Gene3D" id="2.130.10.10">
    <property type="entry name" value="YVTN repeat-like/Quinoprotein amine dehydrogenase"/>
    <property type="match status" value="1"/>
</dbReference>
<feature type="region of interest" description="Disordered" evidence="6">
    <location>
        <begin position="682"/>
        <end position="702"/>
    </location>
</feature>
<dbReference type="InterPro" id="IPR050821">
    <property type="entry name" value="Cytosolic_carboxypeptidase"/>
</dbReference>
<dbReference type="GO" id="GO:0006508">
    <property type="term" value="P:proteolysis"/>
    <property type="evidence" value="ECO:0007669"/>
    <property type="project" value="InterPro"/>
</dbReference>
<evidence type="ECO:0000313" key="9">
    <source>
        <dbReference type="Proteomes" id="UP000570595"/>
    </source>
</evidence>
<dbReference type="EMBL" id="JABAHT010000200">
    <property type="protein sequence ID" value="KAF4661387.1"/>
    <property type="molecule type" value="Genomic_DNA"/>
</dbReference>
<feature type="compositionally biased region" description="Low complexity" evidence="6">
    <location>
        <begin position="2056"/>
        <end position="2065"/>
    </location>
</feature>
<comment type="cofactor">
    <cofactor evidence="1">
        <name>Zn(2+)</name>
        <dbReference type="ChEBI" id="CHEBI:29105"/>
    </cofactor>
</comment>
<feature type="region of interest" description="Disordered" evidence="6">
    <location>
        <begin position="1656"/>
        <end position="1688"/>
    </location>
</feature>
<dbReference type="PANTHER" id="PTHR12756:SF11">
    <property type="entry name" value="CYTOSOLIC CARBOXYPEPTIDASE 1"/>
    <property type="match status" value="1"/>
</dbReference>